<dbReference type="PRINTS" id="PR00461">
    <property type="entry name" value="PLPEROXIDASE"/>
</dbReference>
<dbReference type="InterPro" id="IPR002016">
    <property type="entry name" value="Haem_peroxidase"/>
</dbReference>
<evidence type="ECO:0000256" key="8">
    <source>
        <dbReference type="RuleBase" id="RU362060"/>
    </source>
</evidence>
<evidence type="ECO:0000256" key="1">
    <source>
        <dbReference type="ARBA" id="ARBA00000189"/>
    </source>
</evidence>
<evidence type="ECO:0000256" key="2">
    <source>
        <dbReference type="ARBA" id="ARBA00012313"/>
    </source>
</evidence>
<keyword evidence="8" id="KW-0106">Calcium</keyword>
<feature type="domain" description="Plant heme peroxidase family profile" evidence="9">
    <location>
        <begin position="178"/>
        <end position="313"/>
    </location>
</feature>
<comment type="caution">
    <text evidence="10">The sequence shown here is derived from an EMBL/GenBank/DDBJ whole genome shotgun (WGS) entry which is preliminary data.</text>
</comment>
<dbReference type="PROSITE" id="PS50873">
    <property type="entry name" value="PEROXIDASE_4"/>
    <property type="match status" value="1"/>
</dbReference>
<evidence type="ECO:0000259" key="9">
    <source>
        <dbReference type="PROSITE" id="PS50873"/>
    </source>
</evidence>
<proteinExistence type="inferred from homology"/>
<evidence type="ECO:0000313" key="11">
    <source>
        <dbReference type="Proteomes" id="UP000823775"/>
    </source>
</evidence>
<dbReference type="SUPFAM" id="SSF48113">
    <property type="entry name" value="Heme-dependent peroxidases"/>
    <property type="match status" value="1"/>
</dbReference>
<dbReference type="InterPro" id="IPR000823">
    <property type="entry name" value="Peroxidase_pln"/>
</dbReference>
<sequence length="313" mass="35338">MICSLMQLPLSPVAKIEELGNLKLTKKHFGYINNPINFASEIHYDKRFEWKPKFLILFLLSLGLIPRRYRYSNESLGLANGPALFKLDKIPNLELVQRVMSLTTRPCIDLMARIGGKKAGGEGFGEVTAEEGFERREREGEPWRKEVEMERDLNWERGSWRRGEVRDIGDHEEERIPGLELNFYKKSCPNAEQFVKEEVSRSLLLDPSAAAALLRLAFPDCQVDGCDGSVLLSFPNSLKTKTESEMNFGLRKLDIINGIKSSLERICPQTVSCADIIQLAARDDVYLIKGQSLMSSDLQAISSSSLEALHQDS</sequence>
<keyword evidence="7 8" id="KW-0408">Iron</keyword>
<keyword evidence="6 8" id="KW-0560">Oxidoreductase</keyword>
<dbReference type="Proteomes" id="UP000823775">
    <property type="component" value="Unassembled WGS sequence"/>
</dbReference>
<dbReference type="Gene3D" id="1.10.520.10">
    <property type="match status" value="1"/>
</dbReference>
<evidence type="ECO:0000256" key="6">
    <source>
        <dbReference type="ARBA" id="ARBA00023002"/>
    </source>
</evidence>
<reference evidence="10 11" key="1">
    <citation type="journal article" date="2021" name="BMC Genomics">
        <title>Datura genome reveals duplications of psychoactive alkaloid biosynthetic genes and high mutation rate following tissue culture.</title>
        <authorList>
            <person name="Rajewski A."/>
            <person name="Carter-House D."/>
            <person name="Stajich J."/>
            <person name="Litt A."/>
        </authorList>
    </citation>
    <scope>NUCLEOTIDE SEQUENCE [LARGE SCALE GENOMIC DNA]</scope>
    <source>
        <strain evidence="10">AR-01</strain>
    </source>
</reference>
<evidence type="ECO:0000313" key="10">
    <source>
        <dbReference type="EMBL" id="MCD9558724.1"/>
    </source>
</evidence>
<dbReference type="PANTHER" id="PTHR31235">
    <property type="entry name" value="PEROXIDASE 25-RELATED"/>
    <property type="match status" value="1"/>
</dbReference>
<evidence type="ECO:0000256" key="5">
    <source>
        <dbReference type="ARBA" id="ARBA00022723"/>
    </source>
</evidence>
<comment type="similarity">
    <text evidence="8">Belongs to the peroxidase family. Classical plant (class III) peroxidase subfamily.</text>
</comment>
<comment type="cofactor">
    <cofactor evidence="8">
        <name>Ca(2+)</name>
        <dbReference type="ChEBI" id="CHEBI:29108"/>
    </cofactor>
    <text evidence="8">Binds 2 calcium ions per subunit.</text>
</comment>
<gene>
    <name evidence="10" type="ORF">HAX54_016260</name>
</gene>
<keyword evidence="11" id="KW-1185">Reference proteome</keyword>
<keyword evidence="3 8" id="KW-0575">Peroxidase</keyword>
<evidence type="ECO:0000256" key="4">
    <source>
        <dbReference type="ARBA" id="ARBA00022617"/>
    </source>
</evidence>
<comment type="subcellular location">
    <subcellularLocation>
        <location evidence="8">Secreted</location>
    </subcellularLocation>
</comment>
<evidence type="ECO:0000256" key="7">
    <source>
        <dbReference type="ARBA" id="ARBA00023004"/>
    </source>
</evidence>
<dbReference type="InterPro" id="IPR010255">
    <property type="entry name" value="Haem_peroxidase_sf"/>
</dbReference>
<comment type="catalytic activity">
    <reaction evidence="1 8">
        <text>2 a phenolic donor + H2O2 = 2 a phenolic radical donor + 2 H2O</text>
        <dbReference type="Rhea" id="RHEA:56136"/>
        <dbReference type="ChEBI" id="CHEBI:15377"/>
        <dbReference type="ChEBI" id="CHEBI:16240"/>
        <dbReference type="ChEBI" id="CHEBI:139520"/>
        <dbReference type="ChEBI" id="CHEBI:139521"/>
        <dbReference type="EC" id="1.11.1.7"/>
    </reaction>
</comment>
<accession>A0ABS8UKV7</accession>
<dbReference type="PRINTS" id="PR00458">
    <property type="entry name" value="PEROXIDASE"/>
</dbReference>
<protein>
    <recommendedName>
        <fullName evidence="2 8">Peroxidase</fullName>
        <ecNumber evidence="2 8">1.11.1.7</ecNumber>
    </recommendedName>
</protein>
<keyword evidence="8" id="KW-0964">Secreted</keyword>
<keyword evidence="8" id="KW-0376">Hydrogen peroxide</keyword>
<organism evidence="10 11">
    <name type="scientific">Datura stramonium</name>
    <name type="common">Jimsonweed</name>
    <name type="synonym">Common thornapple</name>
    <dbReference type="NCBI Taxonomy" id="4076"/>
    <lineage>
        <taxon>Eukaryota</taxon>
        <taxon>Viridiplantae</taxon>
        <taxon>Streptophyta</taxon>
        <taxon>Embryophyta</taxon>
        <taxon>Tracheophyta</taxon>
        <taxon>Spermatophyta</taxon>
        <taxon>Magnoliopsida</taxon>
        <taxon>eudicotyledons</taxon>
        <taxon>Gunneridae</taxon>
        <taxon>Pentapetalae</taxon>
        <taxon>asterids</taxon>
        <taxon>lamiids</taxon>
        <taxon>Solanales</taxon>
        <taxon>Solanaceae</taxon>
        <taxon>Solanoideae</taxon>
        <taxon>Datureae</taxon>
        <taxon>Datura</taxon>
    </lineage>
</organism>
<dbReference type="EMBL" id="JACEIK010002049">
    <property type="protein sequence ID" value="MCD9558724.1"/>
    <property type="molecule type" value="Genomic_DNA"/>
</dbReference>
<keyword evidence="4 8" id="KW-0349">Heme</keyword>
<evidence type="ECO:0000256" key="3">
    <source>
        <dbReference type="ARBA" id="ARBA00022559"/>
    </source>
</evidence>
<comment type="function">
    <text evidence="8">Removal of H(2)O(2), oxidation of toxic reductants, biosynthesis and degradation of lignin, suberization, auxin catabolism, response to environmental stresses such as wounding, pathogen attack and oxidative stress.</text>
</comment>
<dbReference type="EC" id="1.11.1.7" evidence="2 8"/>
<keyword evidence="5 8" id="KW-0479">Metal-binding</keyword>
<dbReference type="Pfam" id="PF00141">
    <property type="entry name" value="peroxidase"/>
    <property type="match status" value="1"/>
</dbReference>
<comment type="cofactor">
    <cofactor evidence="8">
        <name>heme b</name>
        <dbReference type="ChEBI" id="CHEBI:60344"/>
    </cofactor>
    <text evidence="8">Binds 1 heme b (iron(II)-protoporphyrin IX) group per subunit.</text>
</comment>
<name>A0ABS8UKV7_DATST</name>